<dbReference type="Proteomes" id="UP000588098">
    <property type="component" value="Unassembled WGS sequence"/>
</dbReference>
<sequence>MGLAEGRKTSPEWNVNILVQSHNMRAVLMLHARHGDGNWLLPGGQRLEDETVGEGATRCLLRDTGHERSMWQVLAVDSCTIEDTTVNVGELRLVIYGGVLSKDEERTLALPDTASSDYSTMALIPYKR</sequence>
<protein>
    <submittedName>
        <fullName evidence="1">ADP-ribose pyrophosphatase YjhB (NUDIX family)</fullName>
    </submittedName>
</protein>
<comment type="caution">
    <text evidence="1">The sequence shown here is derived from an EMBL/GenBank/DDBJ whole genome shotgun (WGS) entry which is preliminary data.</text>
</comment>
<dbReference type="EMBL" id="JACHJL010000004">
    <property type="protein sequence ID" value="MBB5934870.1"/>
    <property type="molecule type" value="Genomic_DNA"/>
</dbReference>
<name>A0A7W9Q7A0_9ACTN</name>
<reference evidence="1 2" key="1">
    <citation type="submission" date="2020-08" db="EMBL/GenBank/DDBJ databases">
        <title>Genomic Encyclopedia of Type Strains, Phase III (KMG-III): the genomes of soil and plant-associated and newly described type strains.</title>
        <authorList>
            <person name="Whitman W."/>
        </authorList>
    </citation>
    <scope>NUCLEOTIDE SEQUENCE [LARGE SCALE GENOMIC DNA]</scope>
    <source>
        <strain evidence="1 2">CECT 8305</strain>
    </source>
</reference>
<organism evidence="1 2">
    <name type="scientific">Streptomyces zagrosensis</name>
    <dbReference type="NCBI Taxonomy" id="1042984"/>
    <lineage>
        <taxon>Bacteria</taxon>
        <taxon>Bacillati</taxon>
        <taxon>Actinomycetota</taxon>
        <taxon>Actinomycetes</taxon>
        <taxon>Kitasatosporales</taxon>
        <taxon>Streptomycetaceae</taxon>
        <taxon>Streptomyces</taxon>
    </lineage>
</organism>
<evidence type="ECO:0000313" key="1">
    <source>
        <dbReference type="EMBL" id="MBB5934870.1"/>
    </source>
</evidence>
<evidence type="ECO:0000313" key="2">
    <source>
        <dbReference type="Proteomes" id="UP000588098"/>
    </source>
</evidence>
<dbReference type="RefSeq" id="WP_376772554.1">
    <property type="nucleotide sequence ID" value="NZ_JACHJL010000004.1"/>
</dbReference>
<gene>
    <name evidence="1" type="ORF">FHS42_001920</name>
</gene>
<keyword evidence="2" id="KW-1185">Reference proteome</keyword>
<dbReference type="AlphaFoldDB" id="A0A7W9Q7A0"/>
<accession>A0A7W9Q7A0</accession>
<dbReference type="Gene3D" id="3.90.79.10">
    <property type="entry name" value="Nucleoside Triphosphate Pyrophosphohydrolase"/>
    <property type="match status" value="1"/>
</dbReference>
<dbReference type="InterPro" id="IPR015797">
    <property type="entry name" value="NUDIX_hydrolase-like_dom_sf"/>
</dbReference>
<dbReference type="SUPFAM" id="SSF55811">
    <property type="entry name" value="Nudix"/>
    <property type="match status" value="1"/>
</dbReference>
<proteinExistence type="predicted"/>